<proteinExistence type="predicted"/>
<evidence type="ECO:0000313" key="1">
    <source>
        <dbReference type="EMBL" id="GAA4180759.1"/>
    </source>
</evidence>
<dbReference type="RefSeq" id="WP_346087268.1">
    <property type="nucleotide sequence ID" value="NZ_BAAAZK010000007.1"/>
</dbReference>
<comment type="caution">
    <text evidence="1">The sequence shown here is derived from an EMBL/GenBank/DDBJ whole genome shotgun (WGS) entry which is preliminary data.</text>
</comment>
<reference evidence="2" key="1">
    <citation type="journal article" date="2019" name="Int. J. Syst. Evol. Microbiol.">
        <title>The Global Catalogue of Microorganisms (GCM) 10K type strain sequencing project: providing services to taxonomists for standard genome sequencing and annotation.</title>
        <authorList>
            <consortium name="The Broad Institute Genomics Platform"/>
            <consortium name="The Broad Institute Genome Sequencing Center for Infectious Disease"/>
            <person name="Wu L."/>
            <person name="Ma J."/>
        </authorList>
    </citation>
    <scope>NUCLEOTIDE SEQUENCE [LARGE SCALE GENOMIC DNA]</scope>
    <source>
        <strain evidence="2">JCM 16722</strain>
    </source>
</reference>
<dbReference type="EMBL" id="BAAAZK010000007">
    <property type="protein sequence ID" value="GAA4180759.1"/>
    <property type="molecule type" value="Genomic_DNA"/>
</dbReference>
<accession>A0ABP8AAQ5</accession>
<gene>
    <name evidence="1" type="ORF">GCM10022218_35480</name>
</gene>
<keyword evidence="2" id="KW-1185">Reference proteome</keyword>
<organism evidence="1 2">
    <name type="scientific">Sphingobacterium ginsenosidimutans</name>
    <dbReference type="NCBI Taxonomy" id="687845"/>
    <lineage>
        <taxon>Bacteria</taxon>
        <taxon>Pseudomonadati</taxon>
        <taxon>Bacteroidota</taxon>
        <taxon>Sphingobacteriia</taxon>
        <taxon>Sphingobacteriales</taxon>
        <taxon>Sphingobacteriaceae</taxon>
        <taxon>Sphingobacterium</taxon>
    </lineage>
</organism>
<protein>
    <submittedName>
        <fullName evidence="1">Uncharacterized protein</fullName>
    </submittedName>
</protein>
<dbReference type="Proteomes" id="UP001500167">
    <property type="component" value="Unassembled WGS sequence"/>
</dbReference>
<name>A0ABP8AAQ5_9SPHI</name>
<sequence>MKSVFTLKYILHNGGWAALEIGNIEKTVTLNISFFHDSLKELAQSAIELRTKGEKSVVFMDEPGEHKLILKKSGASISYELRWYKDWASWHLISEDNFEIILSGATTLPKYINLVRENLIRIWNENGSEGYKKKWSKHDFPLSEYELLKGYQ</sequence>
<evidence type="ECO:0000313" key="2">
    <source>
        <dbReference type="Proteomes" id="UP001500167"/>
    </source>
</evidence>